<evidence type="ECO:0000313" key="6">
    <source>
        <dbReference type="EMBL" id="PVY85338.1"/>
    </source>
</evidence>
<dbReference type="GO" id="GO:0000428">
    <property type="term" value="C:DNA-directed RNA polymerase complex"/>
    <property type="evidence" value="ECO:0007669"/>
    <property type="project" value="UniProtKB-KW"/>
</dbReference>
<comment type="subunit">
    <text evidence="5">RNAP is composed of a core of 2 alpha, a beta and a beta' subunit. The core is associated with a delta subunit, and at least one of epsilon or omega. When a sigma factor is associated with the core the holoenzyme is formed, which can initiate transcription.</text>
</comment>
<evidence type="ECO:0000256" key="2">
    <source>
        <dbReference type="ARBA" id="ARBA00022679"/>
    </source>
</evidence>
<dbReference type="GO" id="GO:0006351">
    <property type="term" value="P:DNA-templated transcription"/>
    <property type="evidence" value="ECO:0007669"/>
    <property type="project" value="UniProtKB-UniRule"/>
</dbReference>
<comment type="function">
    <text evidence="5">A non-essential component of RNA polymerase (RNAP).</text>
</comment>
<dbReference type="InterPro" id="IPR009907">
    <property type="entry name" value="RpoY"/>
</dbReference>
<protein>
    <recommendedName>
        <fullName evidence="5">DNA-directed RNA polymerase subunit epsilon</fullName>
        <shortName evidence="5">RNAP epsilon subunit</shortName>
        <ecNumber evidence="5">2.7.7.6</ecNumber>
    </recommendedName>
    <alternativeName>
        <fullName evidence="5">RNA polymerase epsilon subunit</fullName>
    </alternativeName>
    <alternativeName>
        <fullName evidence="5">Transcriptase subunit epsilon</fullName>
    </alternativeName>
</protein>
<reference evidence="6 7" key="1">
    <citation type="submission" date="2018-04" db="EMBL/GenBank/DDBJ databases">
        <title>Genomic Encyclopedia of Type Strains, Phase IV (KMG-IV): sequencing the most valuable type-strain genomes for metagenomic binning, comparative biology and taxonomic classification.</title>
        <authorList>
            <person name="Goeker M."/>
        </authorList>
    </citation>
    <scope>NUCLEOTIDE SEQUENCE [LARGE SCALE GENOMIC DNA]</scope>
    <source>
        <strain evidence="6 7">DSM 28795</strain>
    </source>
</reference>
<gene>
    <name evidence="5" type="primary">rpoY</name>
    <name evidence="6" type="ORF">C7384_102158</name>
</gene>
<dbReference type="AlphaFoldDB" id="A0A2U1DCD1"/>
<comment type="caution">
    <text evidence="6">The sequence shown here is derived from an EMBL/GenBank/DDBJ whole genome shotgun (WGS) entry which is preliminary data.</text>
</comment>
<accession>A0A2U1DCD1</accession>
<dbReference type="EC" id="2.7.7.6" evidence="5"/>
<dbReference type="NCBIfam" id="NF010188">
    <property type="entry name" value="PRK13667.1"/>
    <property type="match status" value="1"/>
</dbReference>
<name>A0A2U1DCD1_9LACO</name>
<evidence type="ECO:0000256" key="1">
    <source>
        <dbReference type="ARBA" id="ARBA00022478"/>
    </source>
</evidence>
<evidence type="ECO:0000313" key="7">
    <source>
        <dbReference type="Proteomes" id="UP000245433"/>
    </source>
</evidence>
<dbReference type="Gene3D" id="3.10.20.730">
    <property type="entry name" value="RNAP, epsilon subunit-like"/>
    <property type="match status" value="1"/>
</dbReference>
<keyword evidence="1 5" id="KW-0240">DNA-directed RNA polymerase</keyword>
<comment type="catalytic activity">
    <reaction evidence="5">
        <text>RNA(n) + a ribonucleoside 5'-triphosphate = RNA(n+1) + diphosphate</text>
        <dbReference type="Rhea" id="RHEA:21248"/>
        <dbReference type="Rhea" id="RHEA-COMP:14527"/>
        <dbReference type="Rhea" id="RHEA-COMP:17342"/>
        <dbReference type="ChEBI" id="CHEBI:33019"/>
        <dbReference type="ChEBI" id="CHEBI:61557"/>
        <dbReference type="ChEBI" id="CHEBI:140395"/>
        <dbReference type="EC" id="2.7.7.6"/>
    </reaction>
</comment>
<dbReference type="OrthoDB" id="2147503at2"/>
<evidence type="ECO:0000256" key="3">
    <source>
        <dbReference type="ARBA" id="ARBA00022695"/>
    </source>
</evidence>
<dbReference type="GO" id="GO:0003677">
    <property type="term" value="F:DNA binding"/>
    <property type="evidence" value="ECO:0007669"/>
    <property type="project" value="UniProtKB-UniRule"/>
</dbReference>
<evidence type="ECO:0000256" key="4">
    <source>
        <dbReference type="ARBA" id="ARBA00023163"/>
    </source>
</evidence>
<evidence type="ECO:0000256" key="5">
    <source>
        <dbReference type="HAMAP-Rule" id="MF_01553"/>
    </source>
</evidence>
<keyword evidence="4 5" id="KW-0804">Transcription</keyword>
<proteinExistence type="inferred from homology"/>
<comment type="similarity">
    <text evidence="5">Belongs to the RNA polymerase subunit epsilon family.</text>
</comment>
<dbReference type="Pfam" id="PF07288">
    <property type="entry name" value="RpoY"/>
    <property type="match status" value="1"/>
</dbReference>
<organism evidence="6 7">
    <name type="scientific">Convivina intestini</name>
    <dbReference type="NCBI Taxonomy" id="1505726"/>
    <lineage>
        <taxon>Bacteria</taxon>
        <taxon>Bacillati</taxon>
        <taxon>Bacillota</taxon>
        <taxon>Bacilli</taxon>
        <taxon>Lactobacillales</taxon>
        <taxon>Lactobacillaceae</taxon>
        <taxon>Convivina</taxon>
    </lineage>
</organism>
<dbReference type="HAMAP" id="MF_01553">
    <property type="entry name" value="RNApol_bact_RpoY"/>
    <property type="match status" value="1"/>
</dbReference>
<keyword evidence="7" id="KW-1185">Reference proteome</keyword>
<dbReference type="RefSeq" id="WP_089938136.1">
    <property type="nucleotide sequence ID" value="NZ_CAKOEW010000001.1"/>
</dbReference>
<sequence>MVFKIYYQDDIDRNPKREDTHSFYIEAESLAHAREIVQKNTNYNIEFIEELSDKALTYEQAGPDFEIKTF</sequence>
<keyword evidence="3 5" id="KW-0548">Nucleotidyltransferase</keyword>
<dbReference type="Proteomes" id="UP000245433">
    <property type="component" value="Unassembled WGS sequence"/>
</dbReference>
<keyword evidence="2 5" id="KW-0808">Transferase</keyword>
<dbReference type="EMBL" id="QEKT01000002">
    <property type="protein sequence ID" value="PVY85338.1"/>
    <property type="molecule type" value="Genomic_DNA"/>
</dbReference>
<dbReference type="GO" id="GO:0003899">
    <property type="term" value="F:DNA-directed RNA polymerase activity"/>
    <property type="evidence" value="ECO:0007669"/>
    <property type="project" value="UniProtKB-UniRule"/>
</dbReference>